<feature type="coiled-coil region" evidence="1">
    <location>
        <begin position="78"/>
        <end position="119"/>
    </location>
</feature>
<dbReference type="AlphaFoldDB" id="A0A510K9S7"/>
<reference evidence="2 3" key="1">
    <citation type="submission" date="2019-07" db="EMBL/GenBank/DDBJ databases">
        <title>Complete Genome Sequence of Leptotrichia wadei Strain JMUB3933.</title>
        <authorList>
            <person name="Watanabe S."/>
            <person name="Cui L."/>
        </authorList>
    </citation>
    <scope>NUCLEOTIDE SEQUENCE [LARGE SCALE GENOMIC DNA]</scope>
    <source>
        <strain evidence="2 3">JMUB3933</strain>
    </source>
</reference>
<proteinExistence type="predicted"/>
<dbReference type="EMBL" id="AP019834">
    <property type="protein sequence ID" value="BBM48400.1"/>
    <property type="molecule type" value="Genomic_DNA"/>
</dbReference>
<dbReference type="InterPro" id="IPR013324">
    <property type="entry name" value="RNA_pol_sigma_r3/r4-like"/>
</dbReference>
<dbReference type="Proteomes" id="UP000321397">
    <property type="component" value="Chromosome"/>
</dbReference>
<sequence length="175" mass="20653">MNEKDIDRIADKIIERMKNEKEIKTEKQLTPFQKTEKLLSELSLLKGAIDSKNMLIEDLKKEGISIQKRETGVNVQTSKVYLSELEKVENKIEKLEEEIARIENVVNMVERALDTIRNNKYYDIIEMKYFDDLTFEHISEKLDISVITAKRYKNKMIRQLQLVIFSDDVIKNILN</sequence>
<evidence type="ECO:0000256" key="1">
    <source>
        <dbReference type="SAM" id="Coils"/>
    </source>
</evidence>
<gene>
    <name evidence="2" type="ORF">JMUB3933_1916</name>
</gene>
<dbReference type="RefSeq" id="WP_172618876.1">
    <property type="nucleotide sequence ID" value="NZ_AP019834.1"/>
</dbReference>
<evidence type="ECO:0000313" key="2">
    <source>
        <dbReference type="EMBL" id="BBM48400.1"/>
    </source>
</evidence>
<dbReference type="SUPFAM" id="SSF88659">
    <property type="entry name" value="Sigma3 and sigma4 domains of RNA polymerase sigma factors"/>
    <property type="match status" value="1"/>
</dbReference>
<keyword evidence="1" id="KW-0175">Coiled coil</keyword>
<protein>
    <submittedName>
        <fullName evidence="2">Uncharacterized protein</fullName>
    </submittedName>
</protein>
<accession>A0A510K9S7</accession>
<evidence type="ECO:0000313" key="3">
    <source>
        <dbReference type="Proteomes" id="UP000321397"/>
    </source>
</evidence>
<dbReference type="InterPro" id="IPR036388">
    <property type="entry name" value="WH-like_DNA-bd_sf"/>
</dbReference>
<dbReference type="Gene3D" id="1.10.10.10">
    <property type="entry name" value="Winged helix-like DNA-binding domain superfamily/Winged helix DNA-binding domain"/>
    <property type="match status" value="1"/>
</dbReference>
<name>A0A510K9S7_9FUSO</name>
<organism evidence="2 3">
    <name type="scientific">Leptotrichia wadei</name>
    <dbReference type="NCBI Taxonomy" id="157687"/>
    <lineage>
        <taxon>Bacteria</taxon>
        <taxon>Fusobacteriati</taxon>
        <taxon>Fusobacteriota</taxon>
        <taxon>Fusobacteriia</taxon>
        <taxon>Fusobacteriales</taxon>
        <taxon>Leptotrichiaceae</taxon>
        <taxon>Leptotrichia</taxon>
    </lineage>
</organism>